<proteinExistence type="predicted"/>
<keyword evidence="3" id="KW-1185">Reference proteome</keyword>
<dbReference type="EMBL" id="JACMRX010000004">
    <property type="protein sequence ID" value="KAF7990211.1"/>
    <property type="molecule type" value="Genomic_DNA"/>
</dbReference>
<feature type="transmembrane region" description="Helical" evidence="1">
    <location>
        <begin position="157"/>
        <end position="174"/>
    </location>
</feature>
<feature type="transmembrane region" description="Helical" evidence="1">
    <location>
        <begin position="98"/>
        <end position="120"/>
    </location>
</feature>
<dbReference type="Proteomes" id="UP000639338">
    <property type="component" value="Unassembled WGS sequence"/>
</dbReference>
<gene>
    <name evidence="2" type="ORF">HCN44_000016</name>
</gene>
<reference evidence="2 3" key="1">
    <citation type="submission" date="2020-08" db="EMBL/GenBank/DDBJ databases">
        <title>Aphidius gifuensis genome sequencing and assembly.</title>
        <authorList>
            <person name="Du Z."/>
        </authorList>
    </citation>
    <scope>NUCLEOTIDE SEQUENCE [LARGE SCALE GENOMIC DNA]</scope>
    <source>
        <strain evidence="2">YNYX2018</strain>
        <tissue evidence="2">Adults</tissue>
    </source>
</reference>
<evidence type="ECO:0000313" key="2">
    <source>
        <dbReference type="EMBL" id="KAF7990211.1"/>
    </source>
</evidence>
<sequence length="175" mass="19727">MLHEKFKFSVISGCETKFDITTMIPMTNKEIKPKHTFFHSTAMCAGKYASLHGAISTLLLPLTVQVIGGQYGELIHPEIDPNSREPDMKILSLTDMTVLHEVILISLLFIAHLIGFISVLKRWIVGLIFYSLFRVGEASLSFSWLASVTHNSIKSHVMSQFALGWYCFFAICMLK</sequence>
<keyword evidence="1" id="KW-0472">Membrane</keyword>
<protein>
    <submittedName>
        <fullName evidence="2">Uncharacterized protein</fullName>
    </submittedName>
</protein>
<feature type="transmembrane region" description="Helical" evidence="1">
    <location>
        <begin position="127"/>
        <end position="145"/>
    </location>
</feature>
<name>A0A834XSX5_APHGI</name>
<keyword evidence="1" id="KW-1133">Transmembrane helix</keyword>
<dbReference type="AlphaFoldDB" id="A0A834XSX5"/>
<comment type="caution">
    <text evidence="2">The sequence shown here is derived from an EMBL/GenBank/DDBJ whole genome shotgun (WGS) entry which is preliminary data.</text>
</comment>
<evidence type="ECO:0000313" key="3">
    <source>
        <dbReference type="Proteomes" id="UP000639338"/>
    </source>
</evidence>
<keyword evidence="1" id="KW-0812">Transmembrane</keyword>
<evidence type="ECO:0000256" key="1">
    <source>
        <dbReference type="SAM" id="Phobius"/>
    </source>
</evidence>
<organism evidence="2 3">
    <name type="scientific">Aphidius gifuensis</name>
    <name type="common">Parasitoid wasp</name>
    <dbReference type="NCBI Taxonomy" id="684658"/>
    <lineage>
        <taxon>Eukaryota</taxon>
        <taxon>Metazoa</taxon>
        <taxon>Ecdysozoa</taxon>
        <taxon>Arthropoda</taxon>
        <taxon>Hexapoda</taxon>
        <taxon>Insecta</taxon>
        <taxon>Pterygota</taxon>
        <taxon>Neoptera</taxon>
        <taxon>Endopterygota</taxon>
        <taxon>Hymenoptera</taxon>
        <taxon>Apocrita</taxon>
        <taxon>Ichneumonoidea</taxon>
        <taxon>Braconidae</taxon>
        <taxon>Aphidiinae</taxon>
        <taxon>Aphidius</taxon>
    </lineage>
</organism>
<accession>A0A834XSX5</accession>